<dbReference type="RefSeq" id="WP_072307432.1">
    <property type="nucleotide sequence ID" value="NZ_FMIQ01000006.1"/>
</dbReference>
<accession>A0A1C6YW50</accession>
<dbReference type="PANTHER" id="PTHR33420:SF27">
    <property type="entry name" value="PROTEIN FIMG"/>
    <property type="match status" value="1"/>
</dbReference>
<dbReference type="AlphaFoldDB" id="A0A1C6YW50"/>
<evidence type="ECO:0008006" key="4">
    <source>
        <dbReference type="Google" id="ProtNLM"/>
    </source>
</evidence>
<proteinExistence type="predicted"/>
<dbReference type="Proteomes" id="UP000094844">
    <property type="component" value="Unassembled WGS sequence"/>
</dbReference>
<evidence type="ECO:0000256" key="1">
    <source>
        <dbReference type="SAM" id="SignalP"/>
    </source>
</evidence>
<evidence type="ECO:0000313" key="3">
    <source>
        <dbReference type="Proteomes" id="UP000094844"/>
    </source>
</evidence>
<dbReference type="Gene3D" id="2.60.40.1090">
    <property type="entry name" value="Fimbrial-type adhesion domain"/>
    <property type="match status" value="1"/>
</dbReference>
<gene>
    <name evidence="2" type="ORF">BN1044_00527</name>
</gene>
<dbReference type="InterPro" id="IPR050263">
    <property type="entry name" value="Bact_Fimbrial_Adh_Pro"/>
</dbReference>
<feature type="chain" id="PRO_5008751672" description="Type 1 fimbrial protein" evidence="1">
    <location>
        <begin position="26"/>
        <end position="177"/>
    </location>
</feature>
<dbReference type="GO" id="GO:0043709">
    <property type="term" value="P:cell adhesion involved in single-species biofilm formation"/>
    <property type="evidence" value="ECO:0007669"/>
    <property type="project" value="TreeGrafter"/>
</dbReference>
<feature type="signal peptide" evidence="1">
    <location>
        <begin position="1"/>
        <end position="25"/>
    </location>
</feature>
<keyword evidence="1" id="KW-0732">Signal</keyword>
<dbReference type="OrthoDB" id="9977270at2"/>
<dbReference type="InterPro" id="IPR008966">
    <property type="entry name" value="Adhesion_dom_sf"/>
</dbReference>
<evidence type="ECO:0000313" key="2">
    <source>
        <dbReference type="EMBL" id="SCM51074.1"/>
    </source>
</evidence>
<dbReference type="PANTHER" id="PTHR33420">
    <property type="entry name" value="FIMBRIAL SUBUNIT ELFA-RELATED"/>
    <property type="match status" value="1"/>
</dbReference>
<dbReference type="EMBL" id="FMIQ01000006">
    <property type="protein sequence ID" value="SCM51074.1"/>
    <property type="molecule type" value="Genomic_DNA"/>
</dbReference>
<protein>
    <recommendedName>
        <fullName evidence="4">Type 1 fimbrial protein</fullName>
    </recommendedName>
</protein>
<reference evidence="2 3" key="1">
    <citation type="submission" date="2016-09" db="EMBL/GenBank/DDBJ databases">
        <authorList>
            <person name="Capua I."/>
            <person name="De Benedictis P."/>
            <person name="Joannis T."/>
            <person name="Lombin L.H."/>
            <person name="Cattoli G."/>
        </authorList>
    </citation>
    <scope>NUCLEOTIDE SEQUENCE [LARGE SCALE GENOMIC DNA]</scope>
    <source>
        <strain evidence="2 3">GB001</strain>
    </source>
</reference>
<sequence length="177" mass="17785">MINKNIYPLALAFIFPAVLSSSAGAADNTVINITATVSAAACTTSAPASIPLNFALNANDVAASNANSAWSGDATISLSGCPSTTKSIDAVFSGPAISGDTSGYQMKNSAGTAVTTGSIQLAKSADSTLLTNASGTYNVATASNAASFKVKARMHSITGAVMPDTYTTAIDVTFNYH</sequence>
<dbReference type="GO" id="GO:0009289">
    <property type="term" value="C:pilus"/>
    <property type="evidence" value="ECO:0007669"/>
    <property type="project" value="InterPro"/>
</dbReference>
<organism evidence="2 3">
    <name type="scientific">Hafnia alvei</name>
    <dbReference type="NCBI Taxonomy" id="569"/>
    <lineage>
        <taxon>Bacteria</taxon>
        <taxon>Pseudomonadati</taxon>
        <taxon>Pseudomonadota</taxon>
        <taxon>Gammaproteobacteria</taxon>
        <taxon>Enterobacterales</taxon>
        <taxon>Hafniaceae</taxon>
        <taxon>Hafnia</taxon>
    </lineage>
</organism>
<name>A0A1C6YW50_HAFAL</name>
<dbReference type="SUPFAM" id="SSF49401">
    <property type="entry name" value="Bacterial adhesins"/>
    <property type="match status" value="1"/>
</dbReference>
<dbReference type="InterPro" id="IPR036937">
    <property type="entry name" value="Adhesion_dom_fimbrial_sf"/>
</dbReference>